<feature type="compositionally biased region" description="Basic and acidic residues" evidence="1">
    <location>
        <begin position="715"/>
        <end position="785"/>
    </location>
</feature>
<gene>
    <name evidence="3" type="primary">LOC120038198</name>
</gene>
<dbReference type="AlphaFoldDB" id="A0A8U0U5W3"/>
<feature type="compositionally biased region" description="Low complexity" evidence="1">
    <location>
        <begin position="803"/>
        <end position="813"/>
    </location>
</feature>
<feature type="compositionally biased region" description="Basic and acidic residues" evidence="1">
    <location>
        <begin position="12"/>
        <end position="31"/>
    </location>
</feature>
<organism evidence="2 3">
    <name type="scientific">Salvelinus namaycush</name>
    <name type="common">Lake trout</name>
    <name type="synonym">Salmo namaycush</name>
    <dbReference type="NCBI Taxonomy" id="8040"/>
    <lineage>
        <taxon>Eukaryota</taxon>
        <taxon>Metazoa</taxon>
        <taxon>Chordata</taxon>
        <taxon>Craniata</taxon>
        <taxon>Vertebrata</taxon>
        <taxon>Euteleostomi</taxon>
        <taxon>Actinopterygii</taxon>
        <taxon>Neopterygii</taxon>
        <taxon>Teleostei</taxon>
        <taxon>Protacanthopterygii</taxon>
        <taxon>Salmoniformes</taxon>
        <taxon>Salmonidae</taxon>
        <taxon>Salmoninae</taxon>
        <taxon>Salvelinus</taxon>
    </lineage>
</organism>
<dbReference type="InterPro" id="IPR013783">
    <property type="entry name" value="Ig-like_fold"/>
</dbReference>
<evidence type="ECO:0000313" key="3">
    <source>
        <dbReference type="RefSeq" id="XP_038839986.1"/>
    </source>
</evidence>
<feature type="compositionally biased region" description="Polar residues" evidence="1">
    <location>
        <begin position="1"/>
        <end position="10"/>
    </location>
</feature>
<dbReference type="KEGG" id="snh:120038198"/>
<accession>A0A8U0U5W3</accession>
<feature type="compositionally biased region" description="Polar residues" evidence="1">
    <location>
        <begin position="32"/>
        <end position="46"/>
    </location>
</feature>
<dbReference type="Pfam" id="PF14646">
    <property type="entry name" value="MYCBPAP"/>
    <property type="match status" value="1"/>
</dbReference>
<reference evidence="3" key="1">
    <citation type="submission" date="2025-08" db="UniProtKB">
        <authorList>
            <consortium name="RefSeq"/>
        </authorList>
    </citation>
    <scope>IDENTIFICATION</scope>
    <source>
        <tissue evidence="3">White muscle</tissue>
    </source>
</reference>
<dbReference type="PANTHER" id="PTHR48421">
    <property type="entry name" value="MYCBP-ASSOCIATED PROTEIN"/>
    <property type="match status" value="1"/>
</dbReference>
<feature type="region of interest" description="Disordered" evidence="1">
    <location>
        <begin position="712"/>
        <end position="847"/>
    </location>
</feature>
<dbReference type="InterPro" id="IPR032707">
    <property type="entry name" value="MYCBPAP"/>
</dbReference>
<feature type="region of interest" description="Disordered" evidence="1">
    <location>
        <begin position="167"/>
        <end position="187"/>
    </location>
</feature>
<feature type="region of interest" description="Disordered" evidence="1">
    <location>
        <begin position="1"/>
        <end position="52"/>
    </location>
</feature>
<sequence length="894" mass="100484">MASLGKSTGKTPKKEARPRTPPEKKRLKVSEDFSSCLSEEQPQSPTLKGEDIQALAIRPEDLEKLRVPQPPKEPQKPAAVTRVLVRKTRPLDDIRKGVRVAVARPLAQDTTTQPLDYTGPGGPRFDAQGMVLPHSILGSLEDFRTEMQARGETELVRRVPAPQRAVSQVLGGQRGAERPPPVPRGQRDVQSHALQHWHTHMTQRRHQQDLISNLLQKPVERLLMNQSNRFRETQEQRELITRGLPAIHSGQGYRVGSEFWSLPQRFGDELSGISATLTQTQRGQQEPVTHIAQPHSIRMESGNVLPDTCGSASRTWDQSLYLQHRRHELRDVLKDLDFNQPEIDGLEVIGSGQPFTSVTVKRSPLLEEEEREELREAEQKENHDPLSQFDDVMLDAVLVPALRFCGQPARWTGTSTSHKGEVGISARVTFEALSGERASSDMEVQNEGSTAVYYSWQRLAVPHSFPDARTHTHTQHFYFNTSTGVILPGDSKRVEFIFKSEVPGIRTEVWRLNTHPVLLGGASIQVTLRGVALYQDKTADQRHALERELQQREAASVCRSLVCDVLRGVLTPERPGSPAELYTTEEEHFHNRNPKLQYHYETVEALKSLWQQVTAETGEDRETAWDLSVSTLRQAVLALPQGDGEQDGPQERLTREGALSLYNTLLLELTQPLIQHTPLPLNAIGLQLWRELLDGLVSAALWLRHLLGLPETDTWGEHTQDHHHSWGKMKKEEKFEKKAGAPLKEEKKGGGIKEKEEKKGAAKPAVKEKPVEERPGSKKKCREEVVVVGKRPGGKPGKEPGREPSSTTTSPESDYQDHHTDSTVEPELQDKYRRQLHQQANVTRRGHHALQFSSTFNGPIRALSSESLVCYKDPNRGRPNEGSILRVTRLLQGP</sequence>
<name>A0A8U0U5W3_SALNM</name>
<dbReference type="PANTHER" id="PTHR48421:SF1">
    <property type="entry name" value="MYCBP-ASSOCIATED PROTEIN"/>
    <property type="match status" value="1"/>
</dbReference>
<dbReference type="GeneID" id="120038198"/>
<proteinExistence type="predicted"/>
<dbReference type="RefSeq" id="XP_038839986.1">
    <property type="nucleotide sequence ID" value="XM_038984058.1"/>
</dbReference>
<protein>
    <submittedName>
        <fullName evidence="3">MYCBP-associated protein</fullName>
    </submittedName>
</protein>
<evidence type="ECO:0000256" key="1">
    <source>
        <dbReference type="SAM" id="MobiDB-lite"/>
    </source>
</evidence>
<keyword evidence="2" id="KW-1185">Reference proteome</keyword>
<dbReference type="Proteomes" id="UP000808372">
    <property type="component" value="Unplaced"/>
</dbReference>
<dbReference type="Gene3D" id="2.60.40.10">
    <property type="entry name" value="Immunoglobulins"/>
    <property type="match status" value="1"/>
</dbReference>
<feature type="compositionally biased region" description="Basic and acidic residues" evidence="1">
    <location>
        <begin position="815"/>
        <end position="833"/>
    </location>
</feature>
<evidence type="ECO:0000313" key="2">
    <source>
        <dbReference type="Proteomes" id="UP000808372"/>
    </source>
</evidence>